<dbReference type="EMBL" id="LT158599">
    <property type="protein sequence ID" value="CVK34201.1"/>
    <property type="molecule type" value="Genomic_DNA"/>
</dbReference>
<evidence type="ECO:0000313" key="3">
    <source>
        <dbReference type="EMBL" id="CVK34201.1"/>
    </source>
</evidence>
<gene>
    <name evidence="3" type="ORF">MMAB1_2988</name>
</gene>
<evidence type="ECO:0000313" key="4">
    <source>
        <dbReference type="Proteomes" id="UP000069850"/>
    </source>
</evidence>
<evidence type="ECO:0000256" key="1">
    <source>
        <dbReference type="HAMAP-Rule" id="MF_00763"/>
    </source>
</evidence>
<dbReference type="HAMAP" id="MF_00763">
    <property type="entry name" value="UPF0305"/>
    <property type="match status" value="1"/>
</dbReference>
<dbReference type="KEGG" id="mema:MMAB1_2988"/>
<protein>
    <recommendedName>
        <fullName evidence="1">UPF0305 protein MMAB1_2988</fullName>
    </recommendedName>
</protein>
<comment type="similarity">
    <text evidence="1">Belongs to the UPF0305 family.</text>
</comment>
<dbReference type="AlphaFoldDB" id="A0A0X3BQ70"/>
<proteinExistence type="inferred from homology"/>
<feature type="compositionally biased region" description="Low complexity" evidence="2">
    <location>
        <begin position="202"/>
        <end position="222"/>
    </location>
</feature>
<dbReference type="Proteomes" id="UP000069850">
    <property type="component" value="Chromosome 1"/>
</dbReference>
<evidence type="ECO:0000256" key="2">
    <source>
        <dbReference type="SAM" id="MobiDB-lite"/>
    </source>
</evidence>
<feature type="region of interest" description="Disordered" evidence="2">
    <location>
        <begin position="202"/>
        <end position="224"/>
    </location>
</feature>
<name>A0A0X3BQ70_9EURY</name>
<sequence>MSHGYLENSGDIMRLRMILERVLRLFGREGHEPPRAGPDEVCALLIDPFAGDLGEGTHGGSVPVEAIRTACRRMQGAATKGELLHIIAGEVGVFDLHDLELMNAGFERKVESLPEDYRDRLLASVREEIFGTHHRLVLLSRNGAGPGMDGPPGPAHSAYWAMVAEACTEKAREKDPKYLYLKYLLSGFAMFVLTEPAHPVGTPFPGGRSSTSGRGPTSARSGIWPTMCLSPSAPTARRSRAWSRLSRRCGPAAWSGEGGKTSRTTGLIIKDESTGDEWYEDC</sequence>
<reference evidence="3 4" key="1">
    <citation type="submission" date="2016-01" db="EMBL/GenBank/DDBJ databases">
        <authorList>
            <person name="Manzoor S."/>
        </authorList>
    </citation>
    <scope>NUCLEOTIDE SEQUENCE [LARGE SCALE GENOMIC DNA]</scope>
    <source>
        <strain evidence="3">Methanoculleus sp MAB1</strain>
    </source>
</reference>
<accession>A0A0X3BQ70</accession>
<organism evidence="3 4">
    <name type="scientific">Methanoculleus bourgensis</name>
    <dbReference type="NCBI Taxonomy" id="83986"/>
    <lineage>
        <taxon>Archaea</taxon>
        <taxon>Methanobacteriati</taxon>
        <taxon>Methanobacteriota</taxon>
        <taxon>Stenosarchaea group</taxon>
        <taxon>Methanomicrobia</taxon>
        <taxon>Methanomicrobiales</taxon>
        <taxon>Methanomicrobiaceae</taxon>
        <taxon>Methanoculleus</taxon>
    </lineage>
</organism>
<dbReference type="Pfam" id="PF09888">
    <property type="entry name" value="DUF2115"/>
    <property type="match status" value="1"/>
</dbReference>
<dbReference type="InterPro" id="IPR019215">
    <property type="entry name" value="DUF2115"/>
</dbReference>